<organism evidence="2 3">
    <name type="scientific">Sulfitobacter aestuariivivens</name>
    <dbReference type="NCBI Taxonomy" id="2766981"/>
    <lineage>
        <taxon>Bacteria</taxon>
        <taxon>Pseudomonadati</taxon>
        <taxon>Pseudomonadota</taxon>
        <taxon>Alphaproteobacteria</taxon>
        <taxon>Rhodobacterales</taxon>
        <taxon>Roseobacteraceae</taxon>
        <taxon>Sulfitobacter</taxon>
    </lineage>
</organism>
<dbReference type="InterPro" id="IPR032874">
    <property type="entry name" value="DDE_dom"/>
</dbReference>
<keyword evidence="3" id="KW-1185">Reference proteome</keyword>
<dbReference type="RefSeq" id="WP_191077299.1">
    <property type="nucleotide sequence ID" value="NZ_JACTAG010000006.1"/>
</dbReference>
<proteinExistence type="predicted"/>
<evidence type="ECO:0000313" key="2">
    <source>
        <dbReference type="EMBL" id="MBD3666268.1"/>
    </source>
</evidence>
<reference evidence="2" key="1">
    <citation type="submission" date="2020-08" db="EMBL/GenBank/DDBJ databases">
        <title>Sulfitobacter aestuariivivens sp. nov., isolated from a tidal flat.</title>
        <authorList>
            <person name="Park S."/>
            <person name="Yoon J.-H."/>
        </authorList>
    </citation>
    <scope>NUCLEOTIDE SEQUENCE</scope>
    <source>
        <strain evidence="2">TSTF-M16</strain>
    </source>
</reference>
<sequence length="105" mass="11730">MAETYLLINRELHYLWRAVDHEGEVLASFFPESLDRKAGLSFFQKSIKRCGRPYTLLADKLRTCAAAWATSRKMAAGCANGPKTSTCRFDDENGQSNESAACEAY</sequence>
<evidence type="ECO:0000259" key="1">
    <source>
        <dbReference type="Pfam" id="PF13610"/>
    </source>
</evidence>
<gene>
    <name evidence="2" type="ORF">H9Q16_20245</name>
</gene>
<dbReference type="Proteomes" id="UP000635142">
    <property type="component" value="Unassembled WGS sequence"/>
</dbReference>
<dbReference type="AlphaFoldDB" id="A0A927D8V0"/>
<protein>
    <submittedName>
        <fullName evidence="2">DDE-type integrase/transposase/recombinase</fullName>
    </submittedName>
</protein>
<feature type="domain" description="DDE" evidence="1">
    <location>
        <begin position="2"/>
        <end position="69"/>
    </location>
</feature>
<dbReference type="Pfam" id="PF13610">
    <property type="entry name" value="DDE_Tnp_IS240"/>
    <property type="match status" value="1"/>
</dbReference>
<comment type="caution">
    <text evidence="2">The sequence shown here is derived from an EMBL/GenBank/DDBJ whole genome shotgun (WGS) entry which is preliminary data.</text>
</comment>
<name>A0A927D8V0_9RHOB</name>
<dbReference type="EMBL" id="JACTAG010000006">
    <property type="protein sequence ID" value="MBD3666268.1"/>
    <property type="molecule type" value="Genomic_DNA"/>
</dbReference>
<accession>A0A927D8V0</accession>
<evidence type="ECO:0000313" key="3">
    <source>
        <dbReference type="Proteomes" id="UP000635142"/>
    </source>
</evidence>